<evidence type="ECO:0000313" key="8">
    <source>
        <dbReference type="Proteomes" id="UP000824998"/>
    </source>
</evidence>
<keyword evidence="3 6" id="KW-1133">Transmembrane helix</keyword>
<evidence type="ECO:0000256" key="1">
    <source>
        <dbReference type="ARBA" id="ARBA00004141"/>
    </source>
</evidence>
<feature type="transmembrane region" description="Helical" evidence="6">
    <location>
        <begin position="111"/>
        <end position="130"/>
    </location>
</feature>
<comment type="subcellular location">
    <subcellularLocation>
        <location evidence="1">Membrane</location>
        <topology evidence="1">Multi-pass membrane protein</topology>
    </subcellularLocation>
</comment>
<dbReference type="InterPro" id="IPR036259">
    <property type="entry name" value="MFS_trans_sf"/>
</dbReference>
<evidence type="ECO:0000256" key="6">
    <source>
        <dbReference type="SAM" id="Phobius"/>
    </source>
</evidence>
<organism evidence="7 8">
    <name type="scientific">Amylocarpus encephaloides</name>
    <dbReference type="NCBI Taxonomy" id="45428"/>
    <lineage>
        <taxon>Eukaryota</taxon>
        <taxon>Fungi</taxon>
        <taxon>Dikarya</taxon>
        <taxon>Ascomycota</taxon>
        <taxon>Pezizomycotina</taxon>
        <taxon>Leotiomycetes</taxon>
        <taxon>Helotiales</taxon>
        <taxon>Helotiales incertae sedis</taxon>
        <taxon>Amylocarpus</taxon>
    </lineage>
</organism>
<dbReference type="InterPro" id="IPR005828">
    <property type="entry name" value="MFS_sugar_transport-like"/>
</dbReference>
<comment type="caution">
    <text evidence="7">The sequence shown here is derived from an EMBL/GenBank/DDBJ whole genome shotgun (WGS) entry which is preliminary data.</text>
</comment>
<dbReference type="AlphaFoldDB" id="A0A9P7YKY2"/>
<dbReference type="InterPro" id="IPR050360">
    <property type="entry name" value="MFS_Sugar_Transporters"/>
</dbReference>
<accession>A0A9P7YKY2</accession>
<keyword evidence="2 6" id="KW-0812">Transmembrane</keyword>
<evidence type="ECO:0000313" key="7">
    <source>
        <dbReference type="EMBL" id="KAG9235450.1"/>
    </source>
</evidence>
<evidence type="ECO:0000256" key="2">
    <source>
        <dbReference type="ARBA" id="ARBA00022692"/>
    </source>
</evidence>
<sequence length="332" mass="37161">MAFFFAPESPNYLLLNGRVREATNAVTRLYGKNNFIDVRVAHLQASINREREKNNSLYPTYLDCFKGTDRKRTLTVCLLMLGNGLIGSAFLTQNIYFLGLVGLPAVRSFDINIGGFGLALLIIPLSWLFGDKIGHRPLYLVGAAGNAIGMAVVGGLGYAPEIDRPSVWAIGVILNLLITWQVFTSFMVSWSMAPELSSYTLRQPTQSIGICVQAFSSWFFAFVTPYMYNVAPDAGNLGAKTGFIFMGTSIILFVWAWFWVPETKGLSTEELDLLYERGVEPRFFAREIDRLRKGAEEQREAERRRDDVELKEFEAGGGDRHSFGEGRDEFGL</sequence>
<evidence type="ECO:0000256" key="3">
    <source>
        <dbReference type="ARBA" id="ARBA00022989"/>
    </source>
</evidence>
<feature type="transmembrane region" description="Helical" evidence="6">
    <location>
        <begin position="208"/>
        <end position="228"/>
    </location>
</feature>
<evidence type="ECO:0000256" key="5">
    <source>
        <dbReference type="SAM" id="MobiDB-lite"/>
    </source>
</evidence>
<dbReference type="GO" id="GO:0005351">
    <property type="term" value="F:carbohydrate:proton symporter activity"/>
    <property type="evidence" value="ECO:0007669"/>
    <property type="project" value="TreeGrafter"/>
</dbReference>
<feature type="transmembrane region" description="Helical" evidence="6">
    <location>
        <begin position="165"/>
        <end position="188"/>
    </location>
</feature>
<feature type="transmembrane region" description="Helical" evidence="6">
    <location>
        <begin position="240"/>
        <end position="260"/>
    </location>
</feature>
<feature type="transmembrane region" description="Helical" evidence="6">
    <location>
        <begin position="137"/>
        <end position="159"/>
    </location>
</feature>
<reference evidence="7" key="1">
    <citation type="journal article" date="2021" name="IMA Fungus">
        <title>Genomic characterization of three marine fungi, including Emericellopsis atlantica sp. nov. with signatures of a generalist lifestyle and marine biomass degradation.</title>
        <authorList>
            <person name="Hagestad O.C."/>
            <person name="Hou L."/>
            <person name="Andersen J.H."/>
            <person name="Hansen E.H."/>
            <person name="Altermark B."/>
            <person name="Li C."/>
            <person name="Kuhnert E."/>
            <person name="Cox R.J."/>
            <person name="Crous P.W."/>
            <person name="Spatafora J.W."/>
            <person name="Lail K."/>
            <person name="Amirebrahimi M."/>
            <person name="Lipzen A."/>
            <person name="Pangilinan J."/>
            <person name="Andreopoulos W."/>
            <person name="Hayes R.D."/>
            <person name="Ng V."/>
            <person name="Grigoriev I.V."/>
            <person name="Jackson S.A."/>
            <person name="Sutton T.D.S."/>
            <person name="Dobson A.D.W."/>
            <person name="Rama T."/>
        </authorList>
    </citation>
    <scope>NUCLEOTIDE SEQUENCE</scope>
    <source>
        <strain evidence="7">TRa018bII</strain>
    </source>
</reference>
<dbReference type="GO" id="GO:0016020">
    <property type="term" value="C:membrane"/>
    <property type="evidence" value="ECO:0007669"/>
    <property type="project" value="UniProtKB-SubCell"/>
</dbReference>
<gene>
    <name evidence="7" type="ORF">BJ875DRAFT_503995</name>
</gene>
<dbReference type="SUPFAM" id="SSF103473">
    <property type="entry name" value="MFS general substrate transporter"/>
    <property type="match status" value="1"/>
</dbReference>
<feature type="region of interest" description="Disordered" evidence="5">
    <location>
        <begin position="294"/>
        <end position="332"/>
    </location>
</feature>
<evidence type="ECO:0000256" key="4">
    <source>
        <dbReference type="ARBA" id="ARBA00023136"/>
    </source>
</evidence>
<keyword evidence="4 6" id="KW-0472">Membrane</keyword>
<keyword evidence="8" id="KW-1185">Reference proteome</keyword>
<protein>
    <submittedName>
        <fullName evidence="7">Maltose permease MAL61</fullName>
    </submittedName>
</protein>
<dbReference type="Pfam" id="PF00083">
    <property type="entry name" value="Sugar_tr"/>
    <property type="match status" value="1"/>
</dbReference>
<dbReference type="EMBL" id="MU251431">
    <property type="protein sequence ID" value="KAG9235450.1"/>
    <property type="molecule type" value="Genomic_DNA"/>
</dbReference>
<dbReference type="Proteomes" id="UP000824998">
    <property type="component" value="Unassembled WGS sequence"/>
</dbReference>
<proteinExistence type="predicted"/>
<dbReference type="Gene3D" id="1.20.1250.20">
    <property type="entry name" value="MFS general substrate transporter like domains"/>
    <property type="match status" value="1"/>
</dbReference>
<dbReference type="PANTHER" id="PTHR48022">
    <property type="entry name" value="PLASTIDIC GLUCOSE TRANSPORTER 4"/>
    <property type="match status" value="1"/>
</dbReference>
<dbReference type="PANTHER" id="PTHR48022:SF33">
    <property type="entry name" value="SUGAR PERMEASE, PUTATIVE (AFU_ORTHOLOGUE AFUA_6G12040)-RELATED"/>
    <property type="match status" value="1"/>
</dbReference>
<feature type="transmembrane region" description="Helical" evidence="6">
    <location>
        <begin position="76"/>
        <end position="99"/>
    </location>
</feature>
<dbReference type="OrthoDB" id="6612291at2759"/>
<name>A0A9P7YKY2_9HELO</name>